<dbReference type="GO" id="GO:0016020">
    <property type="term" value="C:membrane"/>
    <property type="evidence" value="ECO:0007669"/>
    <property type="project" value="TreeGrafter"/>
</dbReference>
<dbReference type="Proteomes" id="UP000288058">
    <property type="component" value="Unassembled WGS sequence"/>
</dbReference>
<keyword evidence="4" id="KW-1185">Reference proteome</keyword>
<name>A0A432Z5G8_9GAMM</name>
<dbReference type="GO" id="GO:0016491">
    <property type="term" value="F:oxidoreductase activity"/>
    <property type="evidence" value="ECO:0007669"/>
    <property type="project" value="UniProtKB-KW"/>
</dbReference>
<organism evidence="3 4">
    <name type="scientific">Idiomarina ramblicola</name>
    <dbReference type="NCBI Taxonomy" id="263724"/>
    <lineage>
        <taxon>Bacteria</taxon>
        <taxon>Pseudomonadati</taxon>
        <taxon>Pseudomonadota</taxon>
        <taxon>Gammaproteobacteria</taxon>
        <taxon>Alteromonadales</taxon>
        <taxon>Idiomarinaceae</taxon>
        <taxon>Idiomarina</taxon>
    </lineage>
</organism>
<reference evidence="4" key="1">
    <citation type="journal article" date="2018" name="Front. Microbiol.">
        <title>Genome-Based Analysis Reveals the Taxonomy and Diversity of the Family Idiomarinaceae.</title>
        <authorList>
            <person name="Liu Y."/>
            <person name="Lai Q."/>
            <person name="Shao Z."/>
        </authorList>
    </citation>
    <scope>NUCLEOTIDE SEQUENCE [LARGE SCALE GENOMIC DNA]</scope>
    <source>
        <strain evidence="4">R22</strain>
    </source>
</reference>
<dbReference type="Gene3D" id="3.40.50.720">
    <property type="entry name" value="NAD(P)-binding Rossmann-like Domain"/>
    <property type="match status" value="1"/>
</dbReference>
<protein>
    <submittedName>
        <fullName evidence="3">Short-chain dehydrogenase</fullName>
    </submittedName>
</protein>
<dbReference type="RefSeq" id="WP_126779453.1">
    <property type="nucleotide sequence ID" value="NZ_PIQC01000001.1"/>
</dbReference>
<dbReference type="EMBL" id="PIQC01000001">
    <property type="protein sequence ID" value="RUO73083.1"/>
    <property type="molecule type" value="Genomic_DNA"/>
</dbReference>
<dbReference type="InterPro" id="IPR036291">
    <property type="entry name" value="NAD(P)-bd_dom_sf"/>
</dbReference>
<proteinExistence type="inferred from homology"/>
<dbReference type="InterPro" id="IPR002347">
    <property type="entry name" value="SDR_fam"/>
</dbReference>
<dbReference type="PRINTS" id="PR00081">
    <property type="entry name" value="GDHRDH"/>
</dbReference>
<sequence>MNILITGASSGIGRQLALDYAADGNQVVVCGRNIDALSEVQQQYPDRITCSAFDITSKSSTKEALEKVGDVDIAILCAGVCEYLDVNDFDADMFERVFKVNVFGTMNCVEALLPQFNSSAHLVIVDSLARLLPFTKAEAYGGSKAAMHYIARSLEVDLKSKGVQVQTVSPGFVKTPMTDANDFEMPMRVDVEFASRAIIKGVKKKKRDIAFPWLFSRLLKLMSILPEGIQVKLSEQMARKQSK</sequence>
<dbReference type="SUPFAM" id="SSF51735">
    <property type="entry name" value="NAD(P)-binding Rossmann-fold domains"/>
    <property type="match status" value="1"/>
</dbReference>
<evidence type="ECO:0000256" key="1">
    <source>
        <dbReference type="ARBA" id="ARBA00006484"/>
    </source>
</evidence>
<evidence type="ECO:0000313" key="3">
    <source>
        <dbReference type="EMBL" id="RUO73083.1"/>
    </source>
</evidence>
<evidence type="ECO:0000313" key="4">
    <source>
        <dbReference type="Proteomes" id="UP000288058"/>
    </source>
</evidence>
<dbReference type="PANTHER" id="PTHR44196:SF1">
    <property type="entry name" value="DEHYDROGENASE_REDUCTASE SDR FAMILY MEMBER 7B"/>
    <property type="match status" value="1"/>
</dbReference>
<comment type="caution">
    <text evidence="3">The sequence shown here is derived from an EMBL/GenBank/DDBJ whole genome shotgun (WGS) entry which is preliminary data.</text>
</comment>
<accession>A0A432Z5G8</accession>
<dbReference type="Pfam" id="PF00106">
    <property type="entry name" value="adh_short"/>
    <property type="match status" value="1"/>
</dbReference>
<dbReference type="AlphaFoldDB" id="A0A432Z5G8"/>
<dbReference type="PANTHER" id="PTHR44196">
    <property type="entry name" value="DEHYDROGENASE/REDUCTASE SDR FAMILY MEMBER 7B"/>
    <property type="match status" value="1"/>
</dbReference>
<dbReference type="OrthoDB" id="335726at2"/>
<evidence type="ECO:0000256" key="2">
    <source>
        <dbReference type="ARBA" id="ARBA00023002"/>
    </source>
</evidence>
<comment type="similarity">
    <text evidence="1">Belongs to the short-chain dehydrogenases/reductases (SDR) family.</text>
</comment>
<keyword evidence="2" id="KW-0560">Oxidoreductase</keyword>
<gene>
    <name evidence="3" type="ORF">CWI78_01185</name>
</gene>